<proteinExistence type="predicted"/>
<feature type="non-terminal residue" evidence="1">
    <location>
        <position position="1"/>
    </location>
</feature>
<dbReference type="Proteomes" id="UP001190700">
    <property type="component" value="Unassembled WGS sequence"/>
</dbReference>
<dbReference type="EMBL" id="LGRX02004570">
    <property type="protein sequence ID" value="KAK3280021.1"/>
    <property type="molecule type" value="Genomic_DNA"/>
</dbReference>
<accession>A0AAE0LC59</accession>
<reference evidence="1 2" key="1">
    <citation type="journal article" date="2015" name="Genome Biol. Evol.">
        <title>Comparative Genomics of a Bacterivorous Green Alga Reveals Evolutionary Causalities and Consequences of Phago-Mixotrophic Mode of Nutrition.</title>
        <authorList>
            <person name="Burns J.A."/>
            <person name="Paasch A."/>
            <person name="Narechania A."/>
            <person name="Kim E."/>
        </authorList>
    </citation>
    <scope>NUCLEOTIDE SEQUENCE [LARGE SCALE GENOMIC DNA]</scope>
    <source>
        <strain evidence="1 2">PLY_AMNH</strain>
    </source>
</reference>
<evidence type="ECO:0000313" key="2">
    <source>
        <dbReference type="Proteomes" id="UP001190700"/>
    </source>
</evidence>
<keyword evidence="2" id="KW-1185">Reference proteome</keyword>
<sequence>RVEVTRRKHCFKLRLTHRHEYDSAPVGNGDFIVYLPKLKGSGASPKMPLRSRAARLSASVPQRLLSASAPPQCLSASAPGPHSQETRVFCAAARSTAALRDLCHGGASSELLV</sequence>
<organism evidence="1 2">
    <name type="scientific">Cymbomonas tetramitiformis</name>
    <dbReference type="NCBI Taxonomy" id="36881"/>
    <lineage>
        <taxon>Eukaryota</taxon>
        <taxon>Viridiplantae</taxon>
        <taxon>Chlorophyta</taxon>
        <taxon>Pyramimonadophyceae</taxon>
        <taxon>Pyramimonadales</taxon>
        <taxon>Pyramimonadaceae</taxon>
        <taxon>Cymbomonas</taxon>
    </lineage>
</organism>
<comment type="caution">
    <text evidence="1">The sequence shown here is derived from an EMBL/GenBank/DDBJ whole genome shotgun (WGS) entry which is preliminary data.</text>
</comment>
<dbReference type="AlphaFoldDB" id="A0AAE0LC59"/>
<gene>
    <name evidence="1" type="ORF">CYMTET_12119</name>
</gene>
<evidence type="ECO:0000313" key="1">
    <source>
        <dbReference type="EMBL" id="KAK3280021.1"/>
    </source>
</evidence>
<protein>
    <submittedName>
        <fullName evidence="1">Uncharacterized protein</fullName>
    </submittedName>
</protein>
<name>A0AAE0LC59_9CHLO</name>